<evidence type="ECO:0000256" key="2">
    <source>
        <dbReference type="ARBA" id="ARBA00023180"/>
    </source>
</evidence>
<organism evidence="3 4">
    <name type="scientific">Brachionus calyciflorus</name>
    <dbReference type="NCBI Taxonomy" id="104777"/>
    <lineage>
        <taxon>Eukaryota</taxon>
        <taxon>Metazoa</taxon>
        <taxon>Spiralia</taxon>
        <taxon>Gnathifera</taxon>
        <taxon>Rotifera</taxon>
        <taxon>Eurotatoria</taxon>
        <taxon>Monogononta</taxon>
        <taxon>Pseudotrocha</taxon>
        <taxon>Ploima</taxon>
        <taxon>Brachionidae</taxon>
        <taxon>Brachionus</taxon>
    </lineage>
</organism>
<dbReference type="AlphaFoldDB" id="A0A814IV74"/>
<dbReference type="PANTHER" id="PTHR45842">
    <property type="entry name" value="SYNAPTIC ADHESION-LIKE MOLECULE SALM"/>
    <property type="match status" value="1"/>
</dbReference>
<keyword evidence="4" id="KW-1185">Reference proteome</keyword>
<dbReference type="InterPro" id="IPR032675">
    <property type="entry name" value="LRR_dom_sf"/>
</dbReference>
<name>A0A814IV74_9BILA</name>
<accession>A0A814IV74</accession>
<proteinExistence type="predicted"/>
<comment type="caution">
    <text evidence="3">The sequence shown here is derived from an EMBL/GenBank/DDBJ whole genome shotgun (WGS) entry which is preliminary data.</text>
</comment>
<dbReference type="EMBL" id="CAJNOC010004647">
    <property type="protein sequence ID" value="CAF1028935.1"/>
    <property type="molecule type" value="Genomic_DNA"/>
</dbReference>
<protein>
    <submittedName>
        <fullName evidence="3">Uncharacterized protein</fullName>
    </submittedName>
</protein>
<evidence type="ECO:0000313" key="4">
    <source>
        <dbReference type="Proteomes" id="UP000663879"/>
    </source>
</evidence>
<dbReference type="Pfam" id="PF13855">
    <property type="entry name" value="LRR_8"/>
    <property type="match status" value="1"/>
</dbReference>
<reference evidence="3" key="1">
    <citation type="submission" date="2021-02" db="EMBL/GenBank/DDBJ databases">
        <authorList>
            <person name="Nowell W R."/>
        </authorList>
    </citation>
    <scope>NUCLEOTIDE SEQUENCE</scope>
    <source>
        <strain evidence="3">Ploen Becks lab</strain>
    </source>
</reference>
<sequence length="589" mass="69679">MKKSVSKNQIYHDIIKYYQDLINAIDTHAEKILADDLVLNDEKININNNRIFIISKINELEQINLKCLKFEPFCFFIEKEFENDKKNRTIPMFGIRNGLGKLIILKNQIEEDLIQKIKNFIFENESPDKYYYDSFKDYLKFHITLKLIDAQCSNLIIDLSNPEFNILKIIKFFDYTKRFKRIRLKNLKCLGSLINLKAVENLTTVISGMYPFPDYLGLFQYLKNLEIYDSNWEILPSNGFSSLKLLENLTLYKTEIRLIEKDAFKGLKNLKRLIIRIGNTKTLENNMFNDLVNLQELSFDEFEITSIKLNTFIDLKKLETLFVSHNTIEQMELSGLTSLRYLYLMGRRNKLLLDSNFFNNCFNLTVINLEDFYINDLPSNIFESLKCLKYLNISNRKLFLSDNIILKSFDFLKPLKYLEYLSVTLNEDLYQYFNLIELPILKYLCIKCYNVPILKNNFKNLITLQMEFIKKIEPLCFNNLNGIRNLKLIFDDNRNLGYIYSTYFNTLDNLDYLFFKSINYLGEHLNLSAGECFVQLFDRKKRLNKSIKGQIEIKNEDAEIDICFGLSDETKNAIEISNLALEPLDWTFF</sequence>
<dbReference type="Proteomes" id="UP000663879">
    <property type="component" value="Unassembled WGS sequence"/>
</dbReference>
<dbReference type="InterPro" id="IPR050467">
    <property type="entry name" value="LRFN"/>
</dbReference>
<keyword evidence="2" id="KW-0325">Glycoprotein</keyword>
<dbReference type="PANTHER" id="PTHR45842:SF12">
    <property type="entry name" value="KEKKON 5, ISOFORM A"/>
    <property type="match status" value="1"/>
</dbReference>
<dbReference type="OrthoDB" id="6363818at2759"/>
<evidence type="ECO:0000313" key="3">
    <source>
        <dbReference type="EMBL" id="CAF1028935.1"/>
    </source>
</evidence>
<keyword evidence="1" id="KW-0732">Signal</keyword>
<evidence type="ECO:0000256" key="1">
    <source>
        <dbReference type="ARBA" id="ARBA00022729"/>
    </source>
</evidence>
<dbReference type="InterPro" id="IPR001611">
    <property type="entry name" value="Leu-rich_rpt"/>
</dbReference>
<dbReference type="SUPFAM" id="SSF52058">
    <property type="entry name" value="L domain-like"/>
    <property type="match status" value="1"/>
</dbReference>
<gene>
    <name evidence="3" type="ORF">OXX778_LOCUS17766</name>
</gene>
<dbReference type="Gene3D" id="3.80.10.10">
    <property type="entry name" value="Ribonuclease Inhibitor"/>
    <property type="match status" value="2"/>
</dbReference>